<dbReference type="InterPro" id="IPR027417">
    <property type="entry name" value="P-loop_NTPase"/>
</dbReference>
<gene>
    <name evidence="9" type="ORF">INT44_005165</name>
</gene>
<dbReference type="AlphaFoldDB" id="A0A8H7UIT6"/>
<comment type="caution">
    <text evidence="9">The sequence shown here is derived from an EMBL/GenBank/DDBJ whole genome shotgun (WGS) entry which is preliminary data.</text>
</comment>
<dbReference type="GO" id="GO:0006369">
    <property type="term" value="P:termination of RNA polymerase II transcription"/>
    <property type="evidence" value="ECO:0007669"/>
    <property type="project" value="TreeGrafter"/>
</dbReference>
<evidence type="ECO:0000313" key="10">
    <source>
        <dbReference type="Proteomes" id="UP000612746"/>
    </source>
</evidence>
<dbReference type="Proteomes" id="UP000612746">
    <property type="component" value="Unassembled WGS sequence"/>
</dbReference>
<dbReference type="CDD" id="cd18042">
    <property type="entry name" value="DEXXQc_SETX"/>
    <property type="match status" value="1"/>
</dbReference>
<dbReference type="InterPro" id="IPR041679">
    <property type="entry name" value="DNA2/NAM7-like_C"/>
</dbReference>
<keyword evidence="5" id="KW-0067">ATP-binding</keyword>
<dbReference type="SUPFAM" id="SSF52540">
    <property type="entry name" value="P-loop containing nucleoside triphosphate hydrolases"/>
    <property type="match status" value="1"/>
</dbReference>
<evidence type="ECO:0000259" key="7">
    <source>
        <dbReference type="Pfam" id="PF13086"/>
    </source>
</evidence>
<dbReference type="OrthoDB" id="6513042at2759"/>
<reference evidence="9" key="1">
    <citation type="submission" date="2020-12" db="EMBL/GenBank/DDBJ databases">
        <title>Metabolic potential, ecology and presence of endohyphal bacteria is reflected in genomic diversity of Mucoromycotina.</title>
        <authorList>
            <person name="Muszewska A."/>
            <person name="Okrasinska A."/>
            <person name="Steczkiewicz K."/>
            <person name="Drgas O."/>
            <person name="Orlowska M."/>
            <person name="Perlinska-Lenart U."/>
            <person name="Aleksandrzak-Piekarczyk T."/>
            <person name="Szatraj K."/>
            <person name="Zielenkiewicz U."/>
            <person name="Pilsyk S."/>
            <person name="Malc E."/>
            <person name="Mieczkowski P."/>
            <person name="Kruszewska J.S."/>
            <person name="Biernat P."/>
            <person name="Pawlowska J."/>
        </authorList>
    </citation>
    <scope>NUCLEOTIDE SEQUENCE</scope>
    <source>
        <strain evidence="9">WA0000051536</strain>
    </source>
</reference>
<proteinExistence type="inferred from homology"/>
<dbReference type="Pfam" id="PF13087">
    <property type="entry name" value="AAA_12"/>
    <property type="match status" value="1"/>
</dbReference>
<dbReference type="InterPro" id="IPR041677">
    <property type="entry name" value="DNA2/NAM7_AAA_11"/>
</dbReference>
<evidence type="ECO:0000313" key="9">
    <source>
        <dbReference type="EMBL" id="KAG2187476.1"/>
    </source>
</evidence>
<evidence type="ECO:0000256" key="3">
    <source>
        <dbReference type="ARBA" id="ARBA00022801"/>
    </source>
</evidence>
<keyword evidence="3" id="KW-0378">Hydrolase</keyword>
<dbReference type="PANTHER" id="PTHR10887:SF495">
    <property type="entry name" value="HELICASE SENATAXIN ISOFORM X1-RELATED"/>
    <property type="match status" value="1"/>
</dbReference>
<evidence type="ECO:0000256" key="6">
    <source>
        <dbReference type="SAM" id="Coils"/>
    </source>
</evidence>
<accession>A0A8H7UIT6</accession>
<feature type="domain" description="DNA2/NAM7 helicase helicase" evidence="7">
    <location>
        <begin position="62"/>
        <end position="351"/>
    </location>
</feature>
<dbReference type="FunFam" id="3.40.50.300:FF:000326">
    <property type="entry name" value="P-loop containing nucleoside triphosphate hydrolase"/>
    <property type="match status" value="1"/>
</dbReference>
<dbReference type="GO" id="GO:0004386">
    <property type="term" value="F:helicase activity"/>
    <property type="evidence" value="ECO:0007669"/>
    <property type="project" value="UniProtKB-KW"/>
</dbReference>
<protein>
    <submittedName>
        <fullName evidence="9">Uncharacterized protein</fullName>
    </submittedName>
</protein>
<dbReference type="EMBL" id="JAEPRA010000003">
    <property type="protein sequence ID" value="KAG2187476.1"/>
    <property type="molecule type" value="Genomic_DNA"/>
</dbReference>
<dbReference type="InterPro" id="IPR045055">
    <property type="entry name" value="DNA2/NAM7-like"/>
</dbReference>
<keyword evidence="4" id="KW-0347">Helicase</keyword>
<sequence>MCTINTSSIQSTSSLTTAHREYSALKALEYYDLRDMILQPKHLRTAPVSERELVRCMNTFKVNQPQAEAIMGTIRRPKGFTLIQGPPGTGKTKTILGLLASLISQQSMKNDRSSIQTPVHEQTTDLSGKLLICAPSNAAVDEIVKRVMEGIAGPEGKMFPKIVRIGKSESINSSVKDVCLEPLIEKEIQSLNLRKQANDKRGNPREKLMEEMRKIKLTLDELDKEMAQAEGDPVRYANINDRRRALMGKKRNLAVSLDEESHKRTEFSRDLEIAKQRAKQKILSEADIVSCTLSGSGHEMLTSIGISFETVIIDEAAQSIEISSLIPLKYDCQRCVLVGDPNQLPPTVLSQLASKYSYEQSLFVRLQKMAPDDVFLLSIQYRMHPEISLFPSKLFYESRLKDGPGLAELTKVEWHKNACFMPYQFLNILDGKESMGSGKSLYNTKEAEAAVTLVDSLVSKFPAVNFAYRIGIITPYKQQLRELRNQFERQYGREILNVIDFNTVDGFQGQEKDIIIFSCVRAGHDRGIGFLSDIRRMNVGLTRAKSSLFVLGHSQSLNGSEYWGDLVSDAKRRHVHIDVSQHI</sequence>
<dbReference type="InterPro" id="IPR047187">
    <property type="entry name" value="SF1_C_Upf1"/>
</dbReference>
<dbReference type="GO" id="GO:0016787">
    <property type="term" value="F:hydrolase activity"/>
    <property type="evidence" value="ECO:0007669"/>
    <property type="project" value="UniProtKB-KW"/>
</dbReference>
<comment type="similarity">
    <text evidence="1">Belongs to the DNA2/NAM7 helicase family.</text>
</comment>
<dbReference type="GO" id="GO:0001147">
    <property type="term" value="F:transcription termination site sequence-specific DNA binding"/>
    <property type="evidence" value="ECO:0007669"/>
    <property type="project" value="TreeGrafter"/>
</dbReference>
<feature type="coiled-coil region" evidence="6">
    <location>
        <begin position="205"/>
        <end position="232"/>
    </location>
</feature>
<dbReference type="Pfam" id="PF13086">
    <property type="entry name" value="AAA_11"/>
    <property type="match status" value="1"/>
</dbReference>
<evidence type="ECO:0000256" key="1">
    <source>
        <dbReference type="ARBA" id="ARBA00007913"/>
    </source>
</evidence>
<keyword evidence="10" id="KW-1185">Reference proteome</keyword>
<evidence type="ECO:0000256" key="5">
    <source>
        <dbReference type="ARBA" id="ARBA00022840"/>
    </source>
</evidence>
<feature type="domain" description="DNA2/NAM7 helicase-like C-terminal" evidence="8">
    <location>
        <begin position="358"/>
        <end position="554"/>
    </location>
</feature>
<dbReference type="GO" id="GO:0016604">
    <property type="term" value="C:nuclear body"/>
    <property type="evidence" value="ECO:0007669"/>
    <property type="project" value="TreeGrafter"/>
</dbReference>
<dbReference type="GO" id="GO:0005524">
    <property type="term" value="F:ATP binding"/>
    <property type="evidence" value="ECO:0007669"/>
    <property type="project" value="UniProtKB-KW"/>
</dbReference>
<evidence type="ECO:0000256" key="4">
    <source>
        <dbReference type="ARBA" id="ARBA00022806"/>
    </source>
</evidence>
<keyword evidence="2" id="KW-0547">Nucleotide-binding</keyword>
<organism evidence="9 10">
    <name type="scientific">Umbelopsis vinacea</name>
    <dbReference type="NCBI Taxonomy" id="44442"/>
    <lineage>
        <taxon>Eukaryota</taxon>
        <taxon>Fungi</taxon>
        <taxon>Fungi incertae sedis</taxon>
        <taxon>Mucoromycota</taxon>
        <taxon>Mucoromycotina</taxon>
        <taxon>Umbelopsidomycetes</taxon>
        <taxon>Umbelopsidales</taxon>
        <taxon>Umbelopsidaceae</taxon>
        <taxon>Umbelopsis</taxon>
    </lineage>
</organism>
<dbReference type="PANTHER" id="PTHR10887">
    <property type="entry name" value="DNA2/NAM7 HELICASE FAMILY"/>
    <property type="match status" value="1"/>
</dbReference>
<name>A0A8H7UIT6_9FUNG</name>
<evidence type="ECO:0000256" key="2">
    <source>
        <dbReference type="ARBA" id="ARBA00022741"/>
    </source>
</evidence>
<dbReference type="GO" id="GO:0005694">
    <property type="term" value="C:chromosome"/>
    <property type="evidence" value="ECO:0007669"/>
    <property type="project" value="UniProtKB-ARBA"/>
</dbReference>
<evidence type="ECO:0000259" key="8">
    <source>
        <dbReference type="Pfam" id="PF13087"/>
    </source>
</evidence>
<dbReference type="Gene3D" id="3.40.50.300">
    <property type="entry name" value="P-loop containing nucleotide triphosphate hydrolases"/>
    <property type="match status" value="2"/>
</dbReference>
<dbReference type="CDD" id="cd18808">
    <property type="entry name" value="SF1_C_Upf1"/>
    <property type="match status" value="1"/>
</dbReference>
<keyword evidence="6" id="KW-0175">Coiled coil</keyword>